<dbReference type="GO" id="GO:0044780">
    <property type="term" value="P:bacterial-type flagellum assembly"/>
    <property type="evidence" value="ECO:0007669"/>
    <property type="project" value="InterPro"/>
</dbReference>
<dbReference type="Pfam" id="PF05130">
    <property type="entry name" value="FlgN"/>
    <property type="match status" value="1"/>
</dbReference>
<proteinExistence type="inferred from homology"/>
<evidence type="ECO:0000256" key="1">
    <source>
        <dbReference type="ARBA" id="ARBA00002397"/>
    </source>
</evidence>
<comment type="function">
    <text evidence="1">Required for the efficient initiation of filament assembly.</text>
</comment>
<keyword evidence="4" id="KW-0282">Flagellum</keyword>
<gene>
    <name evidence="4" type="primary">flgN</name>
    <name evidence="4" type="ORF">ARN_11970</name>
</gene>
<evidence type="ECO:0000256" key="3">
    <source>
        <dbReference type="ARBA" id="ARBA00022795"/>
    </source>
</evidence>
<dbReference type="EMBL" id="FN545182">
    <property type="protein sequence ID" value="CBA72465.1"/>
    <property type="molecule type" value="Genomic_DNA"/>
</dbReference>
<evidence type="ECO:0000256" key="2">
    <source>
        <dbReference type="ARBA" id="ARBA00007703"/>
    </source>
</evidence>
<dbReference type="Gene3D" id="1.20.58.300">
    <property type="entry name" value="FlgN-like"/>
    <property type="match status" value="1"/>
</dbReference>
<dbReference type="AlphaFoldDB" id="D2TYH4"/>
<keyword evidence="4" id="KW-0969">Cilium</keyword>
<dbReference type="SUPFAM" id="SSF140566">
    <property type="entry name" value="FlgN-like"/>
    <property type="match status" value="1"/>
</dbReference>
<keyword evidence="4" id="KW-0966">Cell projection</keyword>
<dbReference type="InterPro" id="IPR007809">
    <property type="entry name" value="FlgN-like"/>
</dbReference>
<protein>
    <submittedName>
        <fullName evidence="4">Flagella synthesis protein FlgN</fullName>
    </submittedName>
</protein>
<comment type="similarity">
    <text evidence="2">Belongs to the FlgN family.</text>
</comment>
<sequence length="148" mass="17253">MMTQETLQEILIEQLSQVETLNELLHIEYQLLNAGKVDLLRLNEVTEKKQYWLTALRHSEQKRITSSEQCGSAPPYQQDTTLATIWQKIEPQIKQLYQRNRQNGLILKQHMPLNQEQLGFLKKRHSPALYGEHGQTENIVASGYQVKI</sequence>
<dbReference type="InterPro" id="IPR036679">
    <property type="entry name" value="FlgN-like_sf"/>
</dbReference>
<keyword evidence="3" id="KW-1005">Bacterial flagellum biogenesis</keyword>
<evidence type="ECO:0000313" key="4">
    <source>
        <dbReference type="EMBL" id="CBA72465.1"/>
    </source>
</evidence>
<reference evidence="4" key="1">
    <citation type="journal article" date="2010" name="Insect Mol. Biol.">
        <title>The draft genome sequence of Arsenophonus nasoniae, son-killer bacterium of Nasonia vitripennis, reveals genes associated with virulence and symbiosis.</title>
        <authorList>
            <person name="Wilkes T."/>
            <person name="Darby A.C."/>
            <person name="Choi J."/>
            <person name="Colborne J.K."/>
            <person name="Werren J.H."/>
            <person name="Hurst G.D.D."/>
        </authorList>
    </citation>
    <scope>NUCLEOTIDE SEQUENCE</scope>
</reference>
<organism evidence="4">
    <name type="scientific">Arsenophonus nasoniae</name>
    <name type="common">son-killer infecting Nasonia vitripennis</name>
    <dbReference type="NCBI Taxonomy" id="638"/>
    <lineage>
        <taxon>Bacteria</taxon>
        <taxon>Pseudomonadati</taxon>
        <taxon>Pseudomonadota</taxon>
        <taxon>Gammaproteobacteria</taxon>
        <taxon>Enterobacterales</taxon>
        <taxon>Morganellaceae</taxon>
        <taxon>Arsenophonus</taxon>
    </lineage>
</organism>
<accession>D2TYH4</accession>
<name>D2TYH4_9GAMM</name>